<dbReference type="RefSeq" id="WP_080991595.1">
    <property type="nucleotide sequence ID" value="NZ_CPZJ01000008.1"/>
</dbReference>
<comment type="similarity">
    <text evidence="2">Belongs to the bacterial secretin family. GSP D subfamily.</text>
</comment>
<dbReference type="GO" id="GO:0009279">
    <property type="term" value="C:cell outer membrane"/>
    <property type="evidence" value="ECO:0007669"/>
    <property type="project" value="UniProtKB-SubCell"/>
</dbReference>
<dbReference type="Pfam" id="PF03958">
    <property type="entry name" value="Secretin_N"/>
    <property type="match status" value="3"/>
</dbReference>
<gene>
    <name evidence="15" type="primary">outD</name>
    <name evidence="15" type="ORF">ERS008530_02210</name>
</gene>
<evidence type="ECO:0000256" key="3">
    <source>
        <dbReference type="ARBA" id="ARBA00022448"/>
    </source>
</evidence>
<dbReference type="AlphaFoldDB" id="A0A0T9M9I9"/>
<dbReference type="InterPro" id="IPR004845">
    <property type="entry name" value="T2SS_GspD_CS"/>
</dbReference>
<evidence type="ECO:0000256" key="4">
    <source>
        <dbReference type="ARBA" id="ARBA00022452"/>
    </source>
</evidence>
<evidence type="ECO:0000313" key="15">
    <source>
        <dbReference type="EMBL" id="CNF82274.1"/>
    </source>
</evidence>
<keyword evidence="5 11" id="KW-0812">Transmembrane</keyword>
<feature type="transmembrane region" description="Helical" evidence="11">
    <location>
        <begin position="21"/>
        <end position="39"/>
    </location>
</feature>
<protein>
    <submittedName>
        <fullName evidence="15">General secretion pathway protein D</fullName>
    </submittedName>
</protein>
<keyword evidence="7" id="KW-0653">Protein transport</keyword>
<dbReference type="NCBIfam" id="TIGR02517">
    <property type="entry name" value="type_II_gspD"/>
    <property type="match status" value="1"/>
</dbReference>
<dbReference type="InterPro" id="IPR001775">
    <property type="entry name" value="GspD/PilQ"/>
</dbReference>
<dbReference type="eggNOG" id="COG1450">
    <property type="taxonomic scope" value="Bacteria"/>
</dbReference>
<keyword evidence="11" id="KW-1133">Transmembrane helix</keyword>
<keyword evidence="6" id="KW-0732">Signal</keyword>
<keyword evidence="3 10" id="KW-0813">Transport</keyword>
<dbReference type="PROSITE" id="PS00875">
    <property type="entry name" value="T2SP_D"/>
    <property type="match status" value="1"/>
</dbReference>
<feature type="domain" description="GspD-like N0" evidence="14">
    <location>
        <begin position="47"/>
        <end position="116"/>
    </location>
</feature>
<dbReference type="InterPro" id="IPR050810">
    <property type="entry name" value="Bact_Secretion_Sys_Channel"/>
</dbReference>
<proteinExistence type="inferred from homology"/>
<dbReference type="PANTHER" id="PTHR30332">
    <property type="entry name" value="PROBABLE GENERAL SECRETION PATHWAY PROTEIN D"/>
    <property type="match status" value="1"/>
</dbReference>
<evidence type="ECO:0000256" key="8">
    <source>
        <dbReference type="ARBA" id="ARBA00023136"/>
    </source>
</evidence>
<dbReference type="PRINTS" id="PR00811">
    <property type="entry name" value="BCTERIALGSPD"/>
</dbReference>
<dbReference type="GO" id="GO:0015628">
    <property type="term" value="P:protein secretion by the type II secretion system"/>
    <property type="evidence" value="ECO:0007669"/>
    <property type="project" value="InterPro"/>
</dbReference>
<evidence type="ECO:0000259" key="13">
    <source>
        <dbReference type="Pfam" id="PF03958"/>
    </source>
</evidence>
<organism evidence="15 16">
    <name type="scientific">Yersinia intermedia</name>
    <dbReference type="NCBI Taxonomy" id="631"/>
    <lineage>
        <taxon>Bacteria</taxon>
        <taxon>Pseudomonadati</taxon>
        <taxon>Pseudomonadota</taxon>
        <taxon>Gammaproteobacteria</taxon>
        <taxon>Enterobacterales</taxon>
        <taxon>Yersiniaceae</taxon>
        <taxon>Yersinia</taxon>
    </lineage>
</organism>
<feature type="domain" description="NolW-like" evidence="13">
    <location>
        <begin position="211"/>
        <end position="278"/>
    </location>
</feature>
<dbReference type="Proteomes" id="UP000038750">
    <property type="component" value="Unassembled WGS sequence"/>
</dbReference>
<dbReference type="Gene3D" id="3.30.1370.120">
    <property type="match status" value="3"/>
</dbReference>
<evidence type="ECO:0000256" key="1">
    <source>
        <dbReference type="ARBA" id="ARBA00004442"/>
    </source>
</evidence>
<comment type="subcellular location">
    <subcellularLocation>
        <location evidence="1 10">Cell outer membrane</location>
    </subcellularLocation>
</comment>
<dbReference type="GO" id="GO:0015627">
    <property type="term" value="C:type II protein secretion system complex"/>
    <property type="evidence" value="ECO:0007669"/>
    <property type="project" value="InterPro"/>
</dbReference>
<sequence>MHIKHVHLIYGDIFNNFINFMLVKLSKIIIVLILLPLSANSEGFSVHFKDADIKEFINTVSKNINKTIIIDPKVKGLISVRSYELLDQEKYYQFFLNVLDVYGYTVVEMPNNILKVIPSKRAKGSVVPILRESEETHGDELINRVFPLKHISAKSIAPLLRQLNDNSESGSIMHYEPSNTILITGRAAVVNRLYAIINTFDHAGDTDIEHYKLNHANAAEVTKLVNEVINQTNSNKKESFSVGRMIADDRTNSILVSGDSHIRKRAIKMIKELDHQQESYGNTKVIYMKYAQASKLLEVLTGISQDFHSNKKTNSVSKNYNKNIAIKAYDQTNALVITADAKMMKELDLVIEKLDVRRAQVLVEAIIVETQNGEGLNLGIQWENKFSGGVNFIPNSGNTRNNSERMPPMAIAGLTAGFYKGNWTGLFTALATNSNNNILATPSIVTLDNMEAEFNVGQEVPVLTSTQTTSTDRVYNSISRKNVGVMLKVKPQINKGDSVLLEIRQEVSSIADSSDANANNLGSIFNKRVVNNAVLVKSGETVVVGGLLDKKIYKIVNKIPILGDIPFIGGLFRQKKEKVEKSNLILFIKPTILRETSDYNLVTAEKYTEYNNGNINEKFINAPLKLSKKMSEYTKKHDDFNILKRDIRRFYSAVGIEP</sequence>
<dbReference type="STRING" id="631.CH53_2656"/>
<dbReference type="InterPro" id="IPR038591">
    <property type="entry name" value="NolW-like_sf"/>
</dbReference>
<evidence type="ECO:0000259" key="12">
    <source>
        <dbReference type="Pfam" id="PF00263"/>
    </source>
</evidence>
<dbReference type="PANTHER" id="PTHR30332:SF24">
    <property type="entry name" value="SECRETIN GSPD-RELATED"/>
    <property type="match status" value="1"/>
</dbReference>
<evidence type="ECO:0000256" key="9">
    <source>
        <dbReference type="ARBA" id="ARBA00023237"/>
    </source>
</evidence>
<name>A0A0T9M9I9_YERIN</name>
<accession>A0A0T9M9I9</accession>
<evidence type="ECO:0000256" key="2">
    <source>
        <dbReference type="ARBA" id="ARBA00006980"/>
    </source>
</evidence>
<feature type="domain" description="Type II/III secretion system secretin-like" evidence="12">
    <location>
        <begin position="429"/>
        <end position="594"/>
    </location>
</feature>
<dbReference type="InterPro" id="IPR049371">
    <property type="entry name" value="GspD-like_N0"/>
</dbReference>
<evidence type="ECO:0000256" key="6">
    <source>
        <dbReference type="ARBA" id="ARBA00022729"/>
    </source>
</evidence>
<dbReference type="Pfam" id="PF21305">
    <property type="entry name" value="type_II_gspD_N0"/>
    <property type="match status" value="1"/>
</dbReference>
<dbReference type="EMBL" id="CPZJ01000008">
    <property type="protein sequence ID" value="CNF82274.1"/>
    <property type="molecule type" value="Genomic_DNA"/>
</dbReference>
<feature type="domain" description="NolW-like" evidence="13">
    <location>
        <begin position="283"/>
        <end position="360"/>
    </location>
</feature>
<feature type="domain" description="NolW-like" evidence="13">
    <location>
        <begin position="144"/>
        <end position="203"/>
    </location>
</feature>
<evidence type="ECO:0000256" key="5">
    <source>
        <dbReference type="ARBA" id="ARBA00022692"/>
    </source>
</evidence>
<keyword evidence="4" id="KW-1134">Transmembrane beta strand</keyword>
<reference evidence="15 16" key="1">
    <citation type="submission" date="2015-03" db="EMBL/GenBank/DDBJ databases">
        <authorList>
            <person name="Murphy D."/>
        </authorList>
    </citation>
    <scope>NUCLEOTIDE SEQUENCE [LARGE SCALE GENOMIC DNA]</scope>
    <source>
        <strain evidence="15 16">BR165/97</strain>
    </source>
</reference>
<dbReference type="InterPro" id="IPR005644">
    <property type="entry name" value="NolW-like"/>
</dbReference>
<evidence type="ECO:0000259" key="14">
    <source>
        <dbReference type="Pfam" id="PF21305"/>
    </source>
</evidence>
<keyword evidence="8 11" id="KW-0472">Membrane</keyword>
<evidence type="ECO:0000256" key="7">
    <source>
        <dbReference type="ARBA" id="ARBA00022927"/>
    </source>
</evidence>
<evidence type="ECO:0000256" key="11">
    <source>
        <dbReference type="SAM" id="Phobius"/>
    </source>
</evidence>
<dbReference type="InterPro" id="IPR013356">
    <property type="entry name" value="T2SS_GspD"/>
</dbReference>
<evidence type="ECO:0000256" key="10">
    <source>
        <dbReference type="RuleBase" id="RU004004"/>
    </source>
</evidence>
<evidence type="ECO:0000313" key="16">
    <source>
        <dbReference type="Proteomes" id="UP000038750"/>
    </source>
</evidence>
<dbReference type="InterPro" id="IPR004846">
    <property type="entry name" value="T2SS/T3SS_dom"/>
</dbReference>
<dbReference type="OrthoDB" id="9779724at2"/>
<dbReference type="Pfam" id="PF00263">
    <property type="entry name" value="Secretin"/>
    <property type="match status" value="1"/>
</dbReference>
<keyword evidence="9" id="KW-0998">Cell outer membrane</keyword>